<evidence type="ECO:0000313" key="3">
    <source>
        <dbReference type="Proteomes" id="UP000245207"/>
    </source>
</evidence>
<accession>A0A2U1Q4V5</accession>
<feature type="domain" description="Homologous recombination OB-fold protein OB-fold" evidence="1">
    <location>
        <begin position="138"/>
        <end position="224"/>
    </location>
</feature>
<dbReference type="EMBL" id="PKPP01000416">
    <property type="protein sequence ID" value="PWA93039.1"/>
    <property type="molecule type" value="Genomic_DNA"/>
</dbReference>
<gene>
    <name evidence="2" type="ORF">CTI12_AA075870</name>
</gene>
<sequence length="243" mass="26242">MNSPSNDDWVELLDIDDSDLQLTPSLPPLNTQVHVDTSTTQNVDVANLEEIKPVRIIPGPAGIIQAAKLRKQSDIHEGGVESVLSTQEYIKKIVEDVGVDEDFNRGPWLSAIEYVTNNGGIVSGCLGDIKKNLNNKGKLEQVIAIVKSCTPNVLGDLTVTLKDLSGTLGCTIHHKIFDEGGPSNGKDITVGAVLIIANVSVFSPKSSSHYLNITMRNLVKVFHKDTFVCNGSGNPNEMIENLT</sequence>
<proteinExistence type="predicted"/>
<dbReference type="Proteomes" id="UP000245207">
    <property type="component" value="Unassembled WGS sequence"/>
</dbReference>
<name>A0A2U1Q4V5_ARTAN</name>
<organism evidence="2 3">
    <name type="scientific">Artemisia annua</name>
    <name type="common">Sweet wormwood</name>
    <dbReference type="NCBI Taxonomy" id="35608"/>
    <lineage>
        <taxon>Eukaryota</taxon>
        <taxon>Viridiplantae</taxon>
        <taxon>Streptophyta</taxon>
        <taxon>Embryophyta</taxon>
        <taxon>Tracheophyta</taxon>
        <taxon>Spermatophyta</taxon>
        <taxon>Magnoliopsida</taxon>
        <taxon>eudicotyledons</taxon>
        <taxon>Gunneridae</taxon>
        <taxon>Pentapetalae</taxon>
        <taxon>asterids</taxon>
        <taxon>campanulids</taxon>
        <taxon>Asterales</taxon>
        <taxon>Asteraceae</taxon>
        <taxon>Asteroideae</taxon>
        <taxon>Anthemideae</taxon>
        <taxon>Artemisiinae</taxon>
        <taxon>Artemisia</taxon>
    </lineage>
</organism>
<dbReference type="PANTHER" id="PTHR14523:SF1">
    <property type="entry name" value="HOMOLOGOUS RECOMBINATION OB-FOLD PROTEIN"/>
    <property type="match status" value="1"/>
</dbReference>
<evidence type="ECO:0000259" key="1">
    <source>
        <dbReference type="Pfam" id="PF15072"/>
    </source>
</evidence>
<dbReference type="PANTHER" id="PTHR14523">
    <property type="entry name" value="UNCHARACTERIZED PROTEIN C17ORF53 HOMOLOG"/>
    <property type="match status" value="1"/>
</dbReference>
<dbReference type="InterPro" id="IPR028045">
    <property type="entry name" value="HROB"/>
</dbReference>
<dbReference type="AlphaFoldDB" id="A0A2U1Q4V5"/>
<comment type="caution">
    <text evidence="2">The sequence shown here is derived from an EMBL/GenBank/DDBJ whole genome shotgun (WGS) entry which is preliminary data.</text>
</comment>
<reference evidence="2 3" key="1">
    <citation type="journal article" date="2018" name="Mol. Plant">
        <title>The genome of Artemisia annua provides insight into the evolution of Asteraceae family and artemisinin biosynthesis.</title>
        <authorList>
            <person name="Shen Q."/>
            <person name="Zhang L."/>
            <person name="Liao Z."/>
            <person name="Wang S."/>
            <person name="Yan T."/>
            <person name="Shi P."/>
            <person name="Liu M."/>
            <person name="Fu X."/>
            <person name="Pan Q."/>
            <person name="Wang Y."/>
            <person name="Lv Z."/>
            <person name="Lu X."/>
            <person name="Zhang F."/>
            <person name="Jiang W."/>
            <person name="Ma Y."/>
            <person name="Chen M."/>
            <person name="Hao X."/>
            <person name="Li L."/>
            <person name="Tang Y."/>
            <person name="Lv G."/>
            <person name="Zhou Y."/>
            <person name="Sun X."/>
            <person name="Brodelius P.E."/>
            <person name="Rose J.K.C."/>
            <person name="Tang K."/>
        </authorList>
    </citation>
    <scope>NUCLEOTIDE SEQUENCE [LARGE SCALE GENOMIC DNA]</scope>
    <source>
        <strain evidence="3">cv. Huhao1</strain>
        <tissue evidence="2">Leaf</tissue>
    </source>
</reference>
<protein>
    <recommendedName>
        <fullName evidence="1">Homologous recombination OB-fold protein OB-fold domain-containing protein</fullName>
    </recommendedName>
</protein>
<dbReference type="STRING" id="35608.A0A2U1Q4V5"/>
<dbReference type="OrthoDB" id="550780at2759"/>
<keyword evidence="3" id="KW-1185">Reference proteome</keyword>
<dbReference type="InterPro" id="IPR058570">
    <property type="entry name" value="HROB_OB"/>
</dbReference>
<dbReference type="GO" id="GO:0000725">
    <property type="term" value="P:recombinational repair"/>
    <property type="evidence" value="ECO:0007669"/>
    <property type="project" value="InterPro"/>
</dbReference>
<evidence type="ECO:0000313" key="2">
    <source>
        <dbReference type="EMBL" id="PWA93039.1"/>
    </source>
</evidence>
<dbReference type="Pfam" id="PF15072">
    <property type="entry name" value="HROB"/>
    <property type="match status" value="1"/>
</dbReference>